<accession>A0A6I2R5X8</accession>
<keyword evidence="1" id="KW-0677">Repeat</keyword>
<protein>
    <submittedName>
        <fullName evidence="4">S-layer homology domain-containing protein</fullName>
    </submittedName>
</protein>
<evidence type="ECO:0000313" key="5">
    <source>
        <dbReference type="Proteomes" id="UP000434475"/>
    </source>
</evidence>
<name>A0A6I2R5X8_FLAPL</name>
<dbReference type="Pfam" id="PF00395">
    <property type="entry name" value="SLH"/>
    <property type="match status" value="1"/>
</dbReference>
<comment type="caution">
    <text evidence="4">The sequence shown here is derived from an EMBL/GenBank/DDBJ whole genome shotgun (WGS) entry which is preliminary data.</text>
</comment>
<evidence type="ECO:0000256" key="1">
    <source>
        <dbReference type="ARBA" id="ARBA00022737"/>
    </source>
</evidence>
<keyword evidence="2" id="KW-0732">Signal</keyword>
<dbReference type="AlphaFoldDB" id="A0A6I2R5X8"/>
<dbReference type="PROSITE" id="PS51272">
    <property type="entry name" value="SLH"/>
    <property type="match status" value="1"/>
</dbReference>
<dbReference type="InterPro" id="IPR001119">
    <property type="entry name" value="SLH_dom"/>
</dbReference>
<feature type="signal peptide" evidence="2">
    <location>
        <begin position="1"/>
        <end position="31"/>
    </location>
</feature>
<reference evidence="4 5" key="1">
    <citation type="journal article" date="2019" name="Nat. Med.">
        <title>A library of human gut bacterial isolates paired with longitudinal multiomics data enables mechanistic microbiome research.</title>
        <authorList>
            <person name="Poyet M."/>
            <person name="Groussin M."/>
            <person name="Gibbons S.M."/>
            <person name="Avila-Pacheco J."/>
            <person name="Jiang X."/>
            <person name="Kearney S.M."/>
            <person name="Perrotta A.R."/>
            <person name="Berdy B."/>
            <person name="Zhao S."/>
            <person name="Lieberman T.D."/>
            <person name="Swanson P.K."/>
            <person name="Smith M."/>
            <person name="Roesemann S."/>
            <person name="Alexander J.E."/>
            <person name="Rich S.A."/>
            <person name="Livny J."/>
            <person name="Vlamakis H."/>
            <person name="Clish C."/>
            <person name="Bullock K."/>
            <person name="Deik A."/>
            <person name="Scott J."/>
            <person name="Pierce K.A."/>
            <person name="Xavier R.J."/>
            <person name="Alm E.J."/>
        </authorList>
    </citation>
    <scope>NUCLEOTIDE SEQUENCE [LARGE SCALE GENOMIC DNA]</scope>
    <source>
        <strain evidence="4 5">BIOML-A2</strain>
    </source>
</reference>
<feature type="chain" id="PRO_5026275918" evidence="2">
    <location>
        <begin position="32"/>
        <end position="198"/>
    </location>
</feature>
<feature type="domain" description="SLH" evidence="3">
    <location>
        <begin position="93"/>
        <end position="156"/>
    </location>
</feature>
<sequence length="198" mass="21217">MEEASMKHRKSVSLLLAGVTTVAMLTGPVQAAEAPSPQELAAARLQSEGLMKGDENGELHLEDDLTRAELACLISPIILNPEHVAWETEWYTRMCTTNFNDVPEWAQVAVGVCASMGTMAGYGDGLFGPSDPVSPQMACTVMLRYLEQDGWTYDTACEKAAELGLAPAGSLEGDAITRGDMAILLTGSLDYLAYLQTL</sequence>
<evidence type="ECO:0000256" key="2">
    <source>
        <dbReference type="SAM" id="SignalP"/>
    </source>
</evidence>
<organism evidence="4 5">
    <name type="scientific">Flavonifractor plautii</name>
    <name type="common">Fusobacterium plautii</name>
    <dbReference type="NCBI Taxonomy" id="292800"/>
    <lineage>
        <taxon>Bacteria</taxon>
        <taxon>Bacillati</taxon>
        <taxon>Bacillota</taxon>
        <taxon>Clostridia</taxon>
        <taxon>Eubacteriales</taxon>
        <taxon>Oscillospiraceae</taxon>
        <taxon>Flavonifractor</taxon>
    </lineage>
</organism>
<gene>
    <name evidence="4" type="ORF">GKE97_19855</name>
</gene>
<dbReference type="EMBL" id="WKPR01000026">
    <property type="protein sequence ID" value="MSB21735.1"/>
    <property type="molecule type" value="Genomic_DNA"/>
</dbReference>
<evidence type="ECO:0000313" key="4">
    <source>
        <dbReference type="EMBL" id="MSB21735.1"/>
    </source>
</evidence>
<evidence type="ECO:0000259" key="3">
    <source>
        <dbReference type="PROSITE" id="PS51272"/>
    </source>
</evidence>
<proteinExistence type="predicted"/>
<dbReference type="Proteomes" id="UP000434475">
    <property type="component" value="Unassembled WGS sequence"/>
</dbReference>